<comment type="caution">
    <text evidence="1">The sequence shown here is derived from an EMBL/GenBank/DDBJ whole genome shotgun (WGS) entry which is preliminary data.</text>
</comment>
<organism evidence="1 2">
    <name type="scientific">candidate division WS6 bacterium OLB20</name>
    <dbReference type="NCBI Taxonomy" id="1617426"/>
    <lineage>
        <taxon>Bacteria</taxon>
        <taxon>Candidatus Dojkabacteria</taxon>
    </lineage>
</organism>
<dbReference type="AlphaFoldDB" id="A0A136M156"/>
<evidence type="ECO:0000313" key="2">
    <source>
        <dbReference type="Proteomes" id="UP000070457"/>
    </source>
</evidence>
<accession>A0A136M156</accession>
<dbReference type="EMBL" id="JYNZ01000001">
    <property type="protein sequence ID" value="KXK27634.1"/>
    <property type="molecule type" value="Genomic_DNA"/>
</dbReference>
<proteinExistence type="predicted"/>
<gene>
    <name evidence="1" type="ORF">TR69_WS6001000078</name>
</gene>
<evidence type="ECO:0000313" key="1">
    <source>
        <dbReference type="EMBL" id="KXK27634.1"/>
    </source>
</evidence>
<reference evidence="1 2" key="1">
    <citation type="submission" date="2015-02" db="EMBL/GenBank/DDBJ databases">
        <title>Improved understanding of the partial-nitritation anammox process through 23 genomes representing the majority of the microbial community.</title>
        <authorList>
            <person name="Speth D.R."/>
            <person name="In T Zandt M."/>
            <person name="Guerrero Cruz S."/>
            <person name="Jetten M.S."/>
            <person name="Dutilh B.E."/>
        </authorList>
    </citation>
    <scope>NUCLEOTIDE SEQUENCE [LARGE SCALE GENOMIC DNA]</scope>
    <source>
        <strain evidence="1">OLB20</strain>
    </source>
</reference>
<dbReference type="STRING" id="1617426.TR69_WS6001000078"/>
<name>A0A136M156_9BACT</name>
<dbReference type="Proteomes" id="UP000070457">
    <property type="component" value="Unassembled WGS sequence"/>
</dbReference>
<sequence length="276" mass="30301">MEYDVQQTIIYLTKLAVSRESGYSPDDHGLAKEHEYGLFGAVSKGISSGLSRVFPINSTGIYTVGWGQPAVEMSTDHLRQMSVNGDVLIDRVITNLELMLADYLQNHYGEDNTGGQLTSKLEAASRHISHIEGIEYLFSAKEQIFNGSSTAGAALRLISEGIFRDLGEHSQQHLLGESLALSAGAVYQLASLEKHSINDVLENLRILNAFSISIVSRIPEEKPVYTLSAEAEELIAKVTAEHETGNNYHQIGCPFSYGTIPFMLKRCAIAYKLAFS</sequence>
<protein>
    <submittedName>
        <fullName evidence="1">Uncharacterized protein</fullName>
    </submittedName>
</protein>